<evidence type="ECO:0000256" key="1">
    <source>
        <dbReference type="SAM" id="MobiDB-lite"/>
    </source>
</evidence>
<dbReference type="EMBL" id="CP018099">
    <property type="protein sequence ID" value="APF18111.1"/>
    <property type="molecule type" value="Genomic_DNA"/>
</dbReference>
<evidence type="ECO:0000313" key="2">
    <source>
        <dbReference type="EMBL" id="APF18111.1"/>
    </source>
</evidence>
<protein>
    <submittedName>
        <fullName evidence="2">Uncharacterized protein</fullName>
    </submittedName>
</protein>
<reference evidence="2 3" key="1">
    <citation type="submission" date="2016-11" db="EMBL/GenBank/DDBJ databases">
        <title>Genomic analysis of Caldithrix abyssi and proposal of a novel bacterial phylum Caldithrichaeota.</title>
        <authorList>
            <person name="Kublanov I."/>
            <person name="Sigalova O."/>
            <person name="Gavrilov S."/>
            <person name="Lebedinsky A."/>
            <person name="Ivanova N."/>
            <person name="Daum C."/>
            <person name="Reddy T."/>
            <person name="Klenk H.P."/>
            <person name="Goker M."/>
            <person name="Reva O."/>
            <person name="Miroshnichenko M."/>
            <person name="Kyprides N."/>
            <person name="Woyke T."/>
            <person name="Gelfand M."/>
        </authorList>
    </citation>
    <scope>NUCLEOTIDE SEQUENCE [LARGE SCALE GENOMIC DNA]</scope>
    <source>
        <strain evidence="2 3">LF13</strain>
    </source>
</reference>
<feature type="compositionally biased region" description="Polar residues" evidence="1">
    <location>
        <begin position="10"/>
        <end position="19"/>
    </location>
</feature>
<gene>
    <name evidence="2" type="ORF">Cabys_1362</name>
</gene>
<evidence type="ECO:0000313" key="3">
    <source>
        <dbReference type="Proteomes" id="UP000183868"/>
    </source>
</evidence>
<dbReference type="KEGG" id="caby:Cabys_1362"/>
<accession>A0A1J1C641</accession>
<dbReference type="AlphaFoldDB" id="A0A1J1C641"/>
<name>A0A1J1C641_CALAY</name>
<dbReference type="Proteomes" id="UP000183868">
    <property type="component" value="Chromosome"/>
</dbReference>
<feature type="region of interest" description="Disordered" evidence="1">
    <location>
        <begin position="1"/>
        <end position="22"/>
    </location>
</feature>
<organism evidence="2 3">
    <name type="scientific">Caldithrix abyssi DSM 13497</name>
    <dbReference type="NCBI Taxonomy" id="880073"/>
    <lineage>
        <taxon>Bacteria</taxon>
        <taxon>Pseudomonadati</taxon>
        <taxon>Calditrichota</taxon>
        <taxon>Calditrichia</taxon>
        <taxon>Calditrichales</taxon>
        <taxon>Calditrichaceae</taxon>
        <taxon>Caldithrix</taxon>
    </lineage>
</organism>
<sequence length="38" mass="4676">MEKLPRQHSRNQNQLQRARSNFLADYANNRRKCLNKLY</sequence>
<proteinExistence type="predicted"/>